<evidence type="ECO:0000256" key="8">
    <source>
        <dbReference type="ARBA" id="ARBA00022827"/>
    </source>
</evidence>
<dbReference type="SUPFAM" id="SSF52425">
    <property type="entry name" value="Cryptochrome/photolyase, N-terminal domain"/>
    <property type="match status" value="1"/>
</dbReference>
<dbReference type="InterPro" id="IPR006050">
    <property type="entry name" value="DNA_photolyase_N"/>
</dbReference>
<comment type="caution">
    <text evidence="15">The sequence shown here is derived from an EMBL/GenBank/DDBJ whole genome shotgun (WGS) entry which is preliminary data.</text>
</comment>
<keyword evidence="8" id="KW-0274">FAD</keyword>
<keyword evidence="11 15" id="KW-0456">Lyase</keyword>
<evidence type="ECO:0000256" key="2">
    <source>
        <dbReference type="ARBA" id="ARBA00001974"/>
    </source>
</evidence>
<evidence type="ECO:0000256" key="12">
    <source>
        <dbReference type="ARBA" id="ARBA00031671"/>
    </source>
</evidence>
<dbReference type="Pfam" id="PF00875">
    <property type="entry name" value="DNA_photolyase"/>
    <property type="match status" value="1"/>
</dbReference>
<dbReference type="GO" id="GO:0003677">
    <property type="term" value="F:DNA binding"/>
    <property type="evidence" value="ECO:0007669"/>
    <property type="project" value="UniProtKB-KW"/>
</dbReference>
<dbReference type="InterPro" id="IPR008148">
    <property type="entry name" value="DNA_photolyase_2"/>
</dbReference>
<keyword evidence="9" id="KW-0238">DNA-binding</keyword>
<sequence length="457" mass="51158">MNIVNPGRVRRVTDGVGGHGPVVYWMSRDQRARDNWALLHARERAQARSVPVVVAFCLSQTFLGATLRQYDFMLRGLRETAGRLRALNIPFALLHGAAPEVLPSFLHDLRASELVTDFDPLRVKRGWLREVAAAAGMPVHEVDAHNVVPARLVSERQEYAARTIRPKIHRLLSEFLEPFPELSQVSNVTVPYIAEPDFEEALRWIRVDATVAPVALPAGEDAAEARLLAFIAEGLSSYAEGHSDPNVDGTSGLSPYLHFGQLAPQRAALAAAQARHGGEGREAFLEQLVVRRELTDNFCLYNDDYDALSGAPAWALATLDAHRADPRPHVYTREQFEAARTHSPLWNAAQHELVTSGTMHNYMRMYWAKKILEWSATPEDALATALHLNDRYQLDGRDPNGYVGVIWSIAGVHDRPWKERPVFGSIRYMNSNGCRRKFDVEAYIRARSAAPRQLTLV</sequence>
<evidence type="ECO:0000256" key="10">
    <source>
        <dbReference type="ARBA" id="ARBA00023204"/>
    </source>
</evidence>
<comment type="similarity">
    <text evidence="3">Belongs to the DNA photolyase class-2 family.</text>
</comment>
<name>A0A846QP14_9BACT</name>
<feature type="domain" description="Photolyase/cryptochrome alpha/beta" evidence="14">
    <location>
        <begin position="20"/>
        <end position="150"/>
    </location>
</feature>
<dbReference type="EMBL" id="JAATJA010000002">
    <property type="protein sequence ID" value="NJB68033.1"/>
    <property type="molecule type" value="Genomic_DNA"/>
</dbReference>
<evidence type="ECO:0000256" key="6">
    <source>
        <dbReference type="ARBA" id="ARBA00022630"/>
    </source>
</evidence>
<evidence type="ECO:0000256" key="7">
    <source>
        <dbReference type="ARBA" id="ARBA00022763"/>
    </source>
</evidence>
<evidence type="ECO:0000313" key="16">
    <source>
        <dbReference type="Proteomes" id="UP000580856"/>
    </source>
</evidence>
<dbReference type="PANTHER" id="PTHR10211">
    <property type="entry name" value="DEOXYRIBODIPYRIMIDINE PHOTOLYASE"/>
    <property type="match status" value="1"/>
</dbReference>
<dbReference type="NCBIfam" id="TIGR00591">
    <property type="entry name" value="phr2"/>
    <property type="match status" value="1"/>
</dbReference>
<dbReference type="InterPro" id="IPR036155">
    <property type="entry name" value="Crypto/Photolyase_N_sf"/>
</dbReference>
<evidence type="ECO:0000313" key="15">
    <source>
        <dbReference type="EMBL" id="NJB68033.1"/>
    </source>
</evidence>
<evidence type="ECO:0000256" key="9">
    <source>
        <dbReference type="ARBA" id="ARBA00023125"/>
    </source>
</evidence>
<dbReference type="InterPro" id="IPR052219">
    <property type="entry name" value="Photolyase_Class-2"/>
</dbReference>
<evidence type="ECO:0000259" key="14">
    <source>
        <dbReference type="PROSITE" id="PS51645"/>
    </source>
</evidence>
<dbReference type="FunFam" id="3.40.50.620:FF:000110">
    <property type="entry name" value="Deoxyribodipyrimidine photolyase"/>
    <property type="match status" value="1"/>
</dbReference>
<comment type="catalytic activity">
    <reaction evidence="13">
        <text>cyclobutadipyrimidine (in DNA) = 2 pyrimidine residues (in DNA).</text>
        <dbReference type="EC" id="4.1.99.3"/>
    </reaction>
</comment>
<dbReference type="PROSITE" id="PS51645">
    <property type="entry name" value="PHR_CRY_ALPHA_BETA"/>
    <property type="match status" value="1"/>
</dbReference>
<dbReference type="Gene3D" id="3.40.50.620">
    <property type="entry name" value="HUPs"/>
    <property type="match status" value="1"/>
</dbReference>
<evidence type="ECO:0000256" key="13">
    <source>
        <dbReference type="ARBA" id="ARBA00033999"/>
    </source>
</evidence>
<dbReference type="Gene3D" id="1.25.40.80">
    <property type="match status" value="1"/>
</dbReference>
<dbReference type="InterPro" id="IPR036134">
    <property type="entry name" value="Crypto/Photolyase_FAD-like_sf"/>
</dbReference>
<dbReference type="GO" id="GO:0000719">
    <property type="term" value="P:photoreactive repair"/>
    <property type="evidence" value="ECO:0007669"/>
    <property type="project" value="TreeGrafter"/>
</dbReference>
<keyword evidence="7" id="KW-0227">DNA damage</keyword>
<dbReference type="Gene3D" id="1.10.579.10">
    <property type="entry name" value="DNA Cyclobutane Dipyrimidine Photolyase, subunit A, domain 3"/>
    <property type="match status" value="1"/>
</dbReference>
<keyword evidence="6" id="KW-0285">Flavoprotein</keyword>
<dbReference type="InterPro" id="IPR014729">
    <property type="entry name" value="Rossmann-like_a/b/a_fold"/>
</dbReference>
<protein>
    <recommendedName>
        <fullName evidence="5">Deoxyribodipyrimidine photo-lyase</fullName>
        <ecNumber evidence="4">4.1.99.3</ecNumber>
    </recommendedName>
    <alternativeName>
        <fullName evidence="12">DNA photolyase</fullName>
    </alternativeName>
</protein>
<dbReference type="PANTHER" id="PTHR10211:SF0">
    <property type="entry name" value="DEOXYRIBODIPYRIMIDINE PHOTO-LYASE"/>
    <property type="match status" value="1"/>
</dbReference>
<comment type="cofactor">
    <cofactor evidence="2">
        <name>FAD</name>
        <dbReference type="ChEBI" id="CHEBI:57692"/>
    </cofactor>
</comment>
<dbReference type="EC" id="4.1.99.3" evidence="4"/>
<dbReference type="SUPFAM" id="SSF48173">
    <property type="entry name" value="Cryptochrome/photolyase FAD-binding domain"/>
    <property type="match status" value="1"/>
</dbReference>
<reference evidence="15 16" key="1">
    <citation type="submission" date="2020-03" db="EMBL/GenBank/DDBJ databases">
        <title>Genomic Encyclopedia of Type Strains, Phase IV (KMG-IV): sequencing the most valuable type-strain genomes for metagenomic binning, comparative biology and taxonomic classification.</title>
        <authorList>
            <person name="Goeker M."/>
        </authorList>
    </citation>
    <scope>NUCLEOTIDE SEQUENCE [LARGE SCALE GENOMIC DNA]</scope>
    <source>
        <strain evidence="15 16">DSM 24233</strain>
    </source>
</reference>
<keyword evidence="10" id="KW-0234">DNA repair</keyword>
<dbReference type="AlphaFoldDB" id="A0A846QP14"/>
<keyword evidence="16" id="KW-1185">Reference proteome</keyword>
<organism evidence="15 16">
    <name type="scientific">Desulfobaculum xiamenense</name>
    <dbReference type="NCBI Taxonomy" id="995050"/>
    <lineage>
        <taxon>Bacteria</taxon>
        <taxon>Pseudomonadati</taxon>
        <taxon>Thermodesulfobacteriota</taxon>
        <taxon>Desulfovibrionia</taxon>
        <taxon>Desulfovibrionales</taxon>
        <taxon>Desulfovibrionaceae</taxon>
        <taxon>Desulfobaculum</taxon>
    </lineage>
</organism>
<dbReference type="RefSeq" id="WP_342448603.1">
    <property type="nucleotide sequence ID" value="NZ_JAATJA010000002.1"/>
</dbReference>
<evidence type="ECO:0000256" key="1">
    <source>
        <dbReference type="ARBA" id="ARBA00001932"/>
    </source>
</evidence>
<dbReference type="Proteomes" id="UP000580856">
    <property type="component" value="Unassembled WGS sequence"/>
</dbReference>
<evidence type="ECO:0000256" key="11">
    <source>
        <dbReference type="ARBA" id="ARBA00023239"/>
    </source>
</evidence>
<evidence type="ECO:0000256" key="5">
    <source>
        <dbReference type="ARBA" id="ARBA00014046"/>
    </source>
</evidence>
<evidence type="ECO:0000256" key="3">
    <source>
        <dbReference type="ARBA" id="ARBA00006409"/>
    </source>
</evidence>
<accession>A0A846QP14</accession>
<evidence type="ECO:0000256" key="4">
    <source>
        <dbReference type="ARBA" id="ARBA00013149"/>
    </source>
</evidence>
<comment type="cofactor">
    <cofactor evidence="1">
        <name>(6R)-5,10-methylene-5,6,7,8-tetrahydrofolate</name>
        <dbReference type="ChEBI" id="CHEBI:15636"/>
    </cofactor>
</comment>
<gene>
    <name evidence="15" type="ORF">GGQ74_001706</name>
</gene>
<dbReference type="FunFam" id="1.10.579.10:FF:000002">
    <property type="entry name" value="Deoxyribodipyrimidine photolyase"/>
    <property type="match status" value="1"/>
</dbReference>
<dbReference type="GO" id="GO:0003904">
    <property type="term" value="F:deoxyribodipyrimidine photo-lyase activity"/>
    <property type="evidence" value="ECO:0007669"/>
    <property type="project" value="UniProtKB-EC"/>
</dbReference>
<proteinExistence type="inferred from homology"/>